<gene>
    <name evidence="2" type="ORF">EB241_03250</name>
</gene>
<dbReference type="AlphaFoldDB" id="A0A3N6TW12"/>
<comment type="caution">
    <text evidence="2">The sequence shown here is derived from an EMBL/GenBank/DDBJ whole genome shotgun (WGS) entry which is preliminary data.</text>
</comment>
<organism evidence="2 3">
    <name type="scientific">Erwinia psidii</name>
    <dbReference type="NCBI Taxonomy" id="69224"/>
    <lineage>
        <taxon>Bacteria</taxon>
        <taxon>Pseudomonadati</taxon>
        <taxon>Pseudomonadota</taxon>
        <taxon>Gammaproteobacteria</taxon>
        <taxon>Enterobacterales</taxon>
        <taxon>Erwiniaceae</taxon>
        <taxon>Erwinia</taxon>
    </lineage>
</organism>
<evidence type="ECO:0000313" key="3">
    <source>
        <dbReference type="Proteomes" id="UP000279457"/>
    </source>
</evidence>
<keyword evidence="1" id="KW-1133">Transmembrane helix</keyword>
<proteinExistence type="predicted"/>
<keyword evidence="3" id="KW-1185">Reference proteome</keyword>
<feature type="transmembrane region" description="Helical" evidence="1">
    <location>
        <begin position="49"/>
        <end position="70"/>
    </location>
</feature>
<dbReference type="Proteomes" id="UP000279457">
    <property type="component" value="Unassembled WGS sequence"/>
</dbReference>
<evidence type="ECO:0000313" key="2">
    <source>
        <dbReference type="EMBL" id="RQM39462.1"/>
    </source>
</evidence>
<dbReference type="EMBL" id="RHHM01000002">
    <property type="protein sequence ID" value="RQM39462.1"/>
    <property type="molecule type" value="Genomic_DNA"/>
</dbReference>
<reference evidence="2 3" key="1">
    <citation type="submission" date="2018-10" db="EMBL/GenBank/DDBJ databases">
        <title>Draft genome sequence for the type isolate of Erwinia psidii, agent causal of bacterial blight in guava (Psidium guajava) and wilt and die-back of Eucalyptus spp.</title>
        <authorList>
            <person name="Hermenegildo P.S."/>
            <person name="Santos S.A."/>
            <person name="Guimaraes L.M.S."/>
            <person name="Vidigal P.M.P."/>
            <person name="Pereira I.C."/>
            <person name="Badel J.L."/>
            <person name="Alfenas-Zerbini P."/>
            <person name="Ferreira M.A.S.V."/>
            <person name="Alfenas A.C."/>
        </authorList>
    </citation>
    <scope>NUCLEOTIDE SEQUENCE [LARGE SCALE GENOMIC DNA]</scope>
    <source>
        <strain evidence="2 3">IBSBF 435</strain>
    </source>
</reference>
<accession>A0A3N6TW12</accession>
<protein>
    <submittedName>
        <fullName evidence="2">Uncharacterized protein</fullName>
    </submittedName>
</protein>
<sequence>MSSNRFKLLLLITIYWVVGLFIILVGGQLLISLASYFLVGDFDFDRNNLIRGTEISVGCGIIIGIGQCLMSKEKPAPPSKHS</sequence>
<keyword evidence="1" id="KW-0472">Membrane</keyword>
<feature type="transmembrane region" description="Helical" evidence="1">
    <location>
        <begin position="12"/>
        <end position="37"/>
    </location>
</feature>
<name>A0A3N6TW12_9GAMM</name>
<evidence type="ECO:0000256" key="1">
    <source>
        <dbReference type="SAM" id="Phobius"/>
    </source>
</evidence>
<keyword evidence="1" id="KW-0812">Transmembrane</keyword>